<feature type="transmembrane region" description="Helical" evidence="2">
    <location>
        <begin position="77"/>
        <end position="99"/>
    </location>
</feature>
<dbReference type="AlphaFoldDB" id="A0A8J3Q5Q4"/>
<keyword evidence="2" id="KW-0472">Membrane</keyword>
<evidence type="ECO:0000256" key="1">
    <source>
        <dbReference type="SAM" id="MobiDB-lite"/>
    </source>
</evidence>
<name>A0A8J3Q5Q4_9ACTN</name>
<evidence type="ECO:0000256" key="2">
    <source>
        <dbReference type="SAM" id="Phobius"/>
    </source>
</evidence>
<proteinExistence type="predicted"/>
<keyword evidence="2" id="KW-0812">Transmembrane</keyword>
<feature type="compositionally biased region" description="Low complexity" evidence="1">
    <location>
        <begin position="122"/>
        <end position="148"/>
    </location>
</feature>
<keyword evidence="2" id="KW-1133">Transmembrane helix</keyword>
<feature type="compositionally biased region" description="Polar residues" evidence="1">
    <location>
        <begin position="112"/>
        <end position="121"/>
    </location>
</feature>
<keyword evidence="4" id="KW-1185">Reference proteome</keyword>
<feature type="region of interest" description="Disordered" evidence="1">
    <location>
        <begin position="1"/>
        <end position="73"/>
    </location>
</feature>
<organism evidence="3 4">
    <name type="scientific">Rhizocola hellebori</name>
    <dbReference type="NCBI Taxonomy" id="1392758"/>
    <lineage>
        <taxon>Bacteria</taxon>
        <taxon>Bacillati</taxon>
        <taxon>Actinomycetota</taxon>
        <taxon>Actinomycetes</taxon>
        <taxon>Micromonosporales</taxon>
        <taxon>Micromonosporaceae</taxon>
        <taxon>Rhizocola</taxon>
    </lineage>
</organism>
<evidence type="ECO:0000313" key="4">
    <source>
        <dbReference type="Proteomes" id="UP000612899"/>
    </source>
</evidence>
<comment type="caution">
    <text evidence="3">The sequence shown here is derived from an EMBL/GenBank/DDBJ whole genome shotgun (WGS) entry which is preliminary data.</text>
</comment>
<protein>
    <submittedName>
        <fullName evidence="3">Uncharacterized protein</fullName>
    </submittedName>
</protein>
<feature type="compositionally biased region" description="Gly residues" evidence="1">
    <location>
        <begin position="1"/>
        <end position="20"/>
    </location>
</feature>
<feature type="region of interest" description="Disordered" evidence="1">
    <location>
        <begin position="105"/>
        <end position="160"/>
    </location>
</feature>
<dbReference type="EMBL" id="BONY01000009">
    <property type="protein sequence ID" value="GIH03680.1"/>
    <property type="molecule type" value="Genomic_DNA"/>
</dbReference>
<dbReference type="Proteomes" id="UP000612899">
    <property type="component" value="Unassembled WGS sequence"/>
</dbReference>
<sequence>MRGGVGGGGGSGGAFGGLGGDPVTPVVPSQGLGGPSFPVQGGTDRWKFRPASAKVSSPTHEMPQVTGARPEPDRSRLMPALAAAAVLLVLVTAGLVYGLTRPASPPPAGLQQPPTSSSILDSQAPTAAPTPSAAATPTASPTPVTQSQAPPKPSAVPPLTVVNRKAPGCSEGDSRVVWATVKAGKACAAGGTTVSKTVGWDQEYQQSYAQLRMSIKNQQLPGSYTVSFTIGGLSGPETVNNRGGCGGLAVHTSSNGATYDYFNVCADGWVETLRVVNNVSGDNQQRQITPGPVEGISPTYSVVVNVNPSAMQVTVSNRVGQSVTITSQAAGPSTAYLALITTWRNIGATARFSDFTFSAG</sequence>
<reference evidence="3" key="1">
    <citation type="submission" date="2021-01" db="EMBL/GenBank/DDBJ databases">
        <title>Whole genome shotgun sequence of Rhizocola hellebori NBRC 109834.</title>
        <authorList>
            <person name="Komaki H."/>
            <person name="Tamura T."/>
        </authorList>
    </citation>
    <scope>NUCLEOTIDE SEQUENCE</scope>
    <source>
        <strain evidence="3">NBRC 109834</strain>
    </source>
</reference>
<accession>A0A8J3Q5Q4</accession>
<gene>
    <name evidence="3" type="ORF">Rhe02_17470</name>
</gene>
<evidence type="ECO:0000313" key="3">
    <source>
        <dbReference type="EMBL" id="GIH03680.1"/>
    </source>
</evidence>